<organism evidence="1 2">
    <name type="scientific">Capsulimonas corticalis</name>
    <dbReference type="NCBI Taxonomy" id="2219043"/>
    <lineage>
        <taxon>Bacteria</taxon>
        <taxon>Bacillati</taxon>
        <taxon>Armatimonadota</taxon>
        <taxon>Armatimonadia</taxon>
        <taxon>Capsulimonadales</taxon>
        <taxon>Capsulimonadaceae</taxon>
        <taxon>Capsulimonas</taxon>
    </lineage>
</organism>
<protein>
    <submittedName>
        <fullName evidence="1">Uncharacterized protein</fullName>
    </submittedName>
</protein>
<evidence type="ECO:0000313" key="2">
    <source>
        <dbReference type="Proteomes" id="UP000287394"/>
    </source>
</evidence>
<evidence type="ECO:0000313" key="1">
    <source>
        <dbReference type="EMBL" id="BDI28819.1"/>
    </source>
</evidence>
<gene>
    <name evidence="1" type="ORF">CCAX7_008700</name>
</gene>
<sequence>MEANAALFNYPVASIERRKELRRLRRQVASDISINGFALLPESVRLFENAMTSEQELSEIQAEVAKITQTSAITS</sequence>
<reference evidence="1 2" key="1">
    <citation type="journal article" date="2019" name="Int. J. Syst. Evol. Microbiol.">
        <title>Capsulimonas corticalis gen. nov., sp. nov., an aerobic capsulated bacterium, of a novel bacterial order, Capsulimonadales ord. nov., of the class Armatimonadia of the phylum Armatimonadetes.</title>
        <authorList>
            <person name="Li J."/>
            <person name="Kudo C."/>
            <person name="Tonouchi A."/>
        </authorList>
    </citation>
    <scope>NUCLEOTIDE SEQUENCE [LARGE SCALE GENOMIC DNA]</scope>
    <source>
        <strain evidence="1 2">AX-7</strain>
    </source>
</reference>
<dbReference type="AlphaFoldDB" id="A0A402CU10"/>
<dbReference type="KEGG" id="ccot:CCAX7_008700"/>
<keyword evidence="2" id="KW-1185">Reference proteome</keyword>
<dbReference type="EMBL" id="AP025739">
    <property type="protein sequence ID" value="BDI28819.1"/>
    <property type="molecule type" value="Genomic_DNA"/>
</dbReference>
<accession>A0A402CU10</accession>
<dbReference type="RefSeq" id="WP_119320875.1">
    <property type="nucleotide sequence ID" value="NZ_AP025739.1"/>
</dbReference>
<dbReference type="Proteomes" id="UP000287394">
    <property type="component" value="Chromosome"/>
</dbReference>
<name>A0A402CU10_9BACT</name>
<proteinExistence type="predicted"/>